<dbReference type="Gene3D" id="1.10.150.20">
    <property type="entry name" value="5' to 3' exonuclease, C-terminal subdomain"/>
    <property type="match status" value="1"/>
</dbReference>
<dbReference type="SUPFAM" id="SSF82771">
    <property type="entry name" value="GIY-YIG endonuclease"/>
    <property type="match status" value="1"/>
</dbReference>
<dbReference type="GO" id="GO:0009381">
    <property type="term" value="F:excinuclease ABC activity"/>
    <property type="evidence" value="ECO:0007669"/>
    <property type="project" value="UniProtKB-UniRule"/>
</dbReference>
<evidence type="ECO:0000256" key="2">
    <source>
        <dbReference type="ARBA" id="ARBA00022763"/>
    </source>
</evidence>
<keyword evidence="5 7" id="KW-0234">DNA repair</keyword>
<feature type="domain" description="UVR" evidence="8">
    <location>
        <begin position="202"/>
        <end position="237"/>
    </location>
</feature>
<evidence type="ECO:0000256" key="5">
    <source>
        <dbReference type="ARBA" id="ARBA00023204"/>
    </source>
</evidence>
<dbReference type="InterPro" id="IPR001162">
    <property type="entry name" value="UvrC_RNase_H_dom"/>
</dbReference>
<dbReference type="InterPro" id="IPR000305">
    <property type="entry name" value="GIY-YIG_endonuc"/>
</dbReference>
<dbReference type="InterPro" id="IPR038476">
    <property type="entry name" value="UvrC_RNase_H_dom_sf"/>
</dbReference>
<sequence>MFDIKEQLKKLPDKPGVYLMKDKRNNIIYVGKSKCLKNRVSSYFRGFNSHAPKVQTMVVNIEEFEYIITDTEMEALILEQTLIKKYKPRFNIALKDDKQYPYVKITIKEDYPRVFVTRRVTKDKSLYFGPYTNVYALNQMMEIIHKVYPIRKCNKKLKKSGERPCLNFHIKQCIGPCTGNANKEEYDKYIREISEIFSGKYELLFEIIKSKMTSYAEKLNFEKAAEYRDIMNSMRLLSEKQKAVSPVDINQDVFGLYSLKDKTCIMCFFVRGGKIIGREKFVIEETHRIKKETILSKFVFQYYSGVQLVPKEILLPFKLEDGELFSQWINNKTKTKVNVIIPQKGEKKKLINMVVNNAIEYLDKFEDSINIKLNNNKKINDDLKEILNTDNVFRIESYDISNMYGVYSVGSMVVYEGLEKKRTDYRRFKIKTIEGPNDYGSMQEILFRRFERGIEERKNIERNFSLNKDKFIIFPDLLLIDGGKGHVNAVLEILSALKLNIPVIGMVKNDKHQTEKLYYNNNYYNLKEKKELYKFIYGVQEEVHRFAINYHRNLRSKEMTQSILEEIDGIGKIKRMELLKEFKSIENIKNAKISELRKVSGITEILAKKINEYFNTII</sequence>
<evidence type="ECO:0000259" key="9">
    <source>
        <dbReference type="PROSITE" id="PS50164"/>
    </source>
</evidence>
<dbReference type="InterPro" id="IPR001943">
    <property type="entry name" value="UVR_dom"/>
</dbReference>
<dbReference type="InterPro" id="IPR050066">
    <property type="entry name" value="UvrABC_protein_C"/>
</dbReference>
<dbReference type="SMART" id="SM00465">
    <property type="entry name" value="GIYc"/>
    <property type="match status" value="1"/>
</dbReference>
<dbReference type="InterPro" id="IPR036876">
    <property type="entry name" value="UVR_dom_sf"/>
</dbReference>
<dbReference type="NCBIfam" id="NF001824">
    <property type="entry name" value="PRK00558.1-5"/>
    <property type="match status" value="1"/>
</dbReference>
<evidence type="ECO:0000256" key="1">
    <source>
        <dbReference type="ARBA" id="ARBA00022490"/>
    </source>
</evidence>
<dbReference type="Pfam" id="PF12826">
    <property type="entry name" value="HHH_2"/>
    <property type="match status" value="1"/>
</dbReference>
<reference evidence="11 12" key="1">
    <citation type="submission" date="2023-08" db="EMBL/GenBank/DDBJ databases">
        <title>Helicovermis profunda gen. nov., sp. nov., a novel mesophilic, fermentative bacterium within the Bacillota from a deep-sea hydrothermal vent chimney.</title>
        <authorList>
            <person name="Miyazaki U."/>
            <person name="Mizutani D."/>
            <person name="Hashimoto Y."/>
            <person name="Tame A."/>
            <person name="Sawayama S."/>
            <person name="Miyazaki J."/>
            <person name="Takai K."/>
            <person name="Nakagawa S."/>
        </authorList>
    </citation>
    <scope>NUCLEOTIDE SEQUENCE [LARGE SCALE GENOMIC DNA]</scope>
    <source>
        <strain evidence="11 12">S502</strain>
    </source>
</reference>
<dbReference type="PROSITE" id="PS50151">
    <property type="entry name" value="UVR"/>
    <property type="match status" value="1"/>
</dbReference>
<dbReference type="GO" id="GO:0003677">
    <property type="term" value="F:DNA binding"/>
    <property type="evidence" value="ECO:0007669"/>
    <property type="project" value="UniProtKB-UniRule"/>
</dbReference>
<dbReference type="GO" id="GO:0009380">
    <property type="term" value="C:excinuclease repair complex"/>
    <property type="evidence" value="ECO:0007669"/>
    <property type="project" value="InterPro"/>
</dbReference>
<dbReference type="GO" id="GO:0009432">
    <property type="term" value="P:SOS response"/>
    <property type="evidence" value="ECO:0007669"/>
    <property type="project" value="UniProtKB-UniRule"/>
</dbReference>
<dbReference type="HAMAP" id="MF_00203">
    <property type="entry name" value="UvrC"/>
    <property type="match status" value="1"/>
</dbReference>
<dbReference type="Pfam" id="PF02151">
    <property type="entry name" value="UVR"/>
    <property type="match status" value="1"/>
</dbReference>
<dbReference type="PANTHER" id="PTHR30562:SF1">
    <property type="entry name" value="UVRABC SYSTEM PROTEIN C"/>
    <property type="match status" value="1"/>
</dbReference>
<keyword evidence="4 7" id="KW-0267">Excision nuclease</keyword>
<dbReference type="InterPro" id="IPR035901">
    <property type="entry name" value="GIY-YIG_endonuc_sf"/>
</dbReference>
<keyword evidence="3 7" id="KW-0228">DNA excision</keyword>
<feature type="domain" description="GIY-YIG" evidence="9">
    <location>
        <begin position="13"/>
        <end position="92"/>
    </location>
</feature>
<dbReference type="Gene3D" id="4.10.860.10">
    <property type="entry name" value="UVR domain"/>
    <property type="match status" value="1"/>
</dbReference>
<dbReference type="Pfam" id="PF01541">
    <property type="entry name" value="GIY-YIG"/>
    <property type="match status" value="1"/>
</dbReference>
<dbReference type="PROSITE" id="PS50164">
    <property type="entry name" value="GIY_YIG"/>
    <property type="match status" value="1"/>
</dbReference>
<dbReference type="InterPro" id="IPR004791">
    <property type="entry name" value="UvrC"/>
</dbReference>
<name>A0AAU9E2C4_9FIRM</name>
<dbReference type="Gene3D" id="3.30.420.340">
    <property type="entry name" value="UvrC, RNAse H endonuclease domain"/>
    <property type="match status" value="1"/>
</dbReference>
<evidence type="ECO:0000259" key="10">
    <source>
        <dbReference type="PROSITE" id="PS50165"/>
    </source>
</evidence>
<dbReference type="Proteomes" id="UP001321786">
    <property type="component" value="Chromosome"/>
</dbReference>
<evidence type="ECO:0000256" key="4">
    <source>
        <dbReference type="ARBA" id="ARBA00022881"/>
    </source>
</evidence>
<dbReference type="InterPro" id="IPR047296">
    <property type="entry name" value="GIY-YIG_UvrC_Cho"/>
</dbReference>
<organism evidence="11 12">
    <name type="scientific">Helicovermis profundi</name>
    <dbReference type="NCBI Taxonomy" id="3065157"/>
    <lineage>
        <taxon>Bacteria</taxon>
        <taxon>Bacillati</taxon>
        <taxon>Bacillota</taxon>
        <taxon>Clostridia</taxon>
        <taxon>Helicovermis</taxon>
    </lineage>
</organism>
<dbReference type="SUPFAM" id="SSF46600">
    <property type="entry name" value="C-terminal UvrC-binding domain of UvrB"/>
    <property type="match status" value="1"/>
</dbReference>
<keyword evidence="1 7" id="KW-0963">Cytoplasm</keyword>
<evidence type="ECO:0000259" key="8">
    <source>
        <dbReference type="PROSITE" id="PS50151"/>
    </source>
</evidence>
<evidence type="ECO:0000256" key="3">
    <source>
        <dbReference type="ARBA" id="ARBA00022769"/>
    </source>
</evidence>
<dbReference type="PANTHER" id="PTHR30562">
    <property type="entry name" value="UVRC/OXIDOREDUCTASE"/>
    <property type="match status" value="1"/>
</dbReference>
<dbReference type="Pfam" id="PF08459">
    <property type="entry name" value="UvrC_RNaseH_dom"/>
    <property type="match status" value="1"/>
</dbReference>
<dbReference type="SUPFAM" id="SSF47781">
    <property type="entry name" value="RuvA domain 2-like"/>
    <property type="match status" value="1"/>
</dbReference>
<comment type="subcellular location">
    <subcellularLocation>
        <location evidence="7">Cytoplasm</location>
    </subcellularLocation>
</comment>
<comment type="function">
    <text evidence="7">The UvrABC repair system catalyzes the recognition and processing of DNA lesions. UvrC both incises the 5' and 3' sides of the lesion. The N-terminal half is responsible for the 3' incision and the C-terminal half is responsible for the 5' incision.</text>
</comment>
<gene>
    <name evidence="7 11" type="primary">uvrC</name>
    <name evidence="11" type="ORF">HLPR_07940</name>
</gene>
<evidence type="ECO:0000313" key="11">
    <source>
        <dbReference type="EMBL" id="BEP28463.1"/>
    </source>
</evidence>
<dbReference type="EMBL" id="AP028654">
    <property type="protein sequence ID" value="BEP28463.1"/>
    <property type="molecule type" value="Genomic_DNA"/>
</dbReference>
<comment type="subunit">
    <text evidence="7">Interacts with UvrB in an incision complex.</text>
</comment>
<proteinExistence type="inferred from homology"/>
<dbReference type="PROSITE" id="PS50165">
    <property type="entry name" value="UVRC"/>
    <property type="match status" value="1"/>
</dbReference>
<evidence type="ECO:0000313" key="12">
    <source>
        <dbReference type="Proteomes" id="UP001321786"/>
    </source>
</evidence>
<dbReference type="CDD" id="cd10434">
    <property type="entry name" value="GIY-YIG_UvrC_Cho"/>
    <property type="match status" value="1"/>
</dbReference>
<protein>
    <recommendedName>
        <fullName evidence="7">UvrABC system protein C</fullName>
        <shortName evidence="7">Protein UvrC</shortName>
    </recommendedName>
    <alternativeName>
        <fullName evidence="7">Excinuclease ABC subunit C</fullName>
    </alternativeName>
</protein>
<keyword evidence="12" id="KW-1185">Reference proteome</keyword>
<feature type="domain" description="UvrC family homology region profile" evidence="10">
    <location>
        <begin position="253"/>
        <end position="494"/>
    </location>
</feature>
<dbReference type="Gene3D" id="3.40.1440.10">
    <property type="entry name" value="GIY-YIG endonuclease"/>
    <property type="match status" value="1"/>
</dbReference>
<comment type="similarity">
    <text evidence="7">Belongs to the UvrC family.</text>
</comment>
<dbReference type="InterPro" id="IPR010994">
    <property type="entry name" value="RuvA_2-like"/>
</dbReference>
<evidence type="ECO:0000256" key="6">
    <source>
        <dbReference type="ARBA" id="ARBA00023236"/>
    </source>
</evidence>
<dbReference type="GO" id="GO:0005737">
    <property type="term" value="C:cytoplasm"/>
    <property type="evidence" value="ECO:0007669"/>
    <property type="project" value="UniProtKB-SubCell"/>
</dbReference>
<dbReference type="FunFam" id="3.40.1440.10:FF:000001">
    <property type="entry name" value="UvrABC system protein C"/>
    <property type="match status" value="1"/>
</dbReference>
<dbReference type="AlphaFoldDB" id="A0AAU9E2C4"/>
<keyword evidence="2 7" id="KW-0227">DNA damage</keyword>
<dbReference type="RefSeq" id="WP_338536781.1">
    <property type="nucleotide sequence ID" value="NZ_AP028654.1"/>
</dbReference>
<evidence type="ECO:0000256" key="7">
    <source>
        <dbReference type="HAMAP-Rule" id="MF_00203"/>
    </source>
</evidence>
<accession>A0AAU9E2C4</accession>
<keyword evidence="6 7" id="KW-0742">SOS response</keyword>
<dbReference type="NCBIfam" id="TIGR00194">
    <property type="entry name" value="uvrC"/>
    <property type="match status" value="1"/>
</dbReference>
<dbReference type="InterPro" id="IPR041663">
    <property type="entry name" value="DisA/LigA_HHH"/>
</dbReference>
<dbReference type="KEGG" id="hprf:HLPR_07940"/>
<dbReference type="GO" id="GO:0006289">
    <property type="term" value="P:nucleotide-excision repair"/>
    <property type="evidence" value="ECO:0007669"/>
    <property type="project" value="UniProtKB-UniRule"/>
</dbReference>
<dbReference type="Pfam" id="PF22920">
    <property type="entry name" value="UvrC_RNaseH"/>
    <property type="match status" value="1"/>
</dbReference>